<dbReference type="EMBL" id="CP049740">
    <property type="protein sequence ID" value="QII82340.1"/>
    <property type="molecule type" value="Genomic_DNA"/>
</dbReference>
<comment type="pathway">
    <text evidence="1 8">Amino-acid biosynthesis; L-histidine biosynthesis; L-histidine from 5-phospho-alpha-D-ribose 1-diphosphate: step 8/9.</text>
</comment>
<dbReference type="SUPFAM" id="SSF89550">
    <property type="entry name" value="PHP domain-like"/>
    <property type="match status" value="1"/>
</dbReference>
<keyword evidence="4 8" id="KW-0028">Amino-acid biosynthesis</keyword>
<name>A0A6G7KAQ8_9LACT</name>
<sequence>MTIYDQHVHSYLSFDCDENPENYLTEATKELVLTDHFDLNNPVTAFQDDVPDFDQLLKIKAHLKEKYDVTLRLGVEVGYAPGLANQIQEKLAAYPFEVILLSCHHNNQDDYMDESIKAAVADPIAAYFDQMIEAIAAIPQANILAHFDYGTRIHQLTVEGLKKYQDRLETLFVAAIKADLAFELNSKSMYRYGNFDLYDYAIPLYQSLGGHLFTLGSDAHQAADLELDFDKSKALLKKHGVTEVVVYRQGQREQMPLS</sequence>
<evidence type="ECO:0000256" key="6">
    <source>
        <dbReference type="ARBA" id="ARBA00023102"/>
    </source>
</evidence>
<dbReference type="InterPro" id="IPR004013">
    <property type="entry name" value="PHP_dom"/>
</dbReference>
<dbReference type="GO" id="GO:0005737">
    <property type="term" value="C:cytoplasm"/>
    <property type="evidence" value="ECO:0007669"/>
    <property type="project" value="TreeGrafter"/>
</dbReference>
<comment type="catalytic activity">
    <reaction evidence="7 8">
        <text>L-histidinol phosphate + H2O = L-histidinol + phosphate</text>
        <dbReference type="Rhea" id="RHEA:14465"/>
        <dbReference type="ChEBI" id="CHEBI:15377"/>
        <dbReference type="ChEBI" id="CHEBI:43474"/>
        <dbReference type="ChEBI" id="CHEBI:57699"/>
        <dbReference type="ChEBI" id="CHEBI:57980"/>
        <dbReference type="EC" id="3.1.3.15"/>
    </reaction>
</comment>
<dbReference type="Pfam" id="PF02811">
    <property type="entry name" value="PHP"/>
    <property type="match status" value="1"/>
</dbReference>
<keyword evidence="11" id="KW-1185">Reference proteome</keyword>
<keyword evidence="6 8" id="KW-0368">Histidine biosynthesis</keyword>
<dbReference type="InterPro" id="IPR010140">
    <property type="entry name" value="Histidinol_P_phosphatase_HisJ"/>
</dbReference>
<evidence type="ECO:0000256" key="8">
    <source>
        <dbReference type="RuleBase" id="RU366003"/>
    </source>
</evidence>
<feature type="domain" description="PHP" evidence="9">
    <location>
        <begin position="5"/>
        <end position="186"/>
    </location>
</feature>
<evidence type="ECO:0000256" key="3">
    <source>
        <dbReference type="ARBA" id="ARBA00013085"/>
    </source>
</evidence>
<dbReference type="PANTHER" id="PTHR21039">
    <property type="entry name" value="HISTIDINOL PHOSPHATASE-RELATED"/>
    <property type="match status" value="1"/>
</dbReference>
<evidence type="ECO:0000313" key="10">
    <source>
        <dbReference type="EMBL" id="QII82340.1"/>
    </source>
</evidence>
<evidence type="ECO:0000256" key="5">
    <source>
        <dbReference type="ARBA" id="ARBA00022801"/>
    </source>
</evidence>
<evidence type="ECO:0000256" key="2">
    <source>
        <dbReference type="ARBA" id="ARBA00009152"/>
    </source>
</evidence>
<dbReference type="GO" id="GO:0000105">
    <property type="term" value="P:L-histidine biosynthetic process"/>
    <property type="evidence" value="ECO:0007669"/>
    <property type="project" value="UniProtKB-UniRule"/>
</dbReference>
<dbReference type="EC" id="3.1.3.15" evidence="3 8"/>
<organism evidence="10 11">
    <name type="scientific">Jeotgalibaca arthritidis</name>
    <dbReference type="NCBI Taxonomy" id="1868794"/>
    <lineage>
        <taxon>Bacteria</taxon>
        <taxon>Bacillati</taxon>
        <taxon>Bacillota</taxon>
        <taxon>Bacilli</taxon>
        <taxon>Lactobacillales</taxon>
        <taxon>Carnobacteriaceae</taxon>
        <taxon>Jeotgalibaca</taxon>
    </lineage>
</organism>
<evidence type="ECO:0000259" key="9">
    <source>
        <dbReference type="Pfam" id="PF02811"/>
    </source>
</evidence>
<dbReference type="RefSeq" id="WP_166162552.1">
    <property type="nucleotide sequence ID" value="NZ_CP049740.1"/>
</dbReference>
<comment type="similarity">
    <text evidence="2 8">Belongs to the PHP hydrolase family. HisK subfamily.</text>
</comment>
<dbReference type="AlphaFoldDB" id="A0A6G7KAQ8"/>
<proteinExistence type="inferred from homology"/>
<dbReference type="Proteomes" id="UP000501451">
    <property type="component" value="Chromosome"/>
</dbReference>
<evidence type="ECO:0000313" key="11">
    <source>
        <dbReference type="Proteomes" id="UP000501451"/>
    </source>
</evidence>
<evidence type="ECO:0000256" key="1">
    <source>
        <dbReference type="ARBA" id="ARBA00004970"/>
    </source>
</evidence>
<accession>A0A6G7KAQ8</accession>
<dbReference type="GO" id="GO:0004401">
    <property type="term" value="F:histidinol-phosphatase activity"/>
    <property type="evidence" value="ECO:0007669"/>
    <property type="project" value="UniProtKB-UniRule"/>
</dbReference>
<evidence type="ECO:0000256" key="7">
    <source>
        <dbReference type="ARBA" id="ARBA00049158"/>
    </source>
</evidence>
<dbReference type="UniPathway" id="UPA00031">
    <property type="reaction ID" value="UER00013"/>
</dbReference>
<gene>
    <name evidence="10" type="ORF">G7057_07770</name>
</gene>
<dbReference type="Gene3D" id="3.20.20.140">
    <property type="entry name" value="Metal-dependent hydrolases"/>
    <property type="match status" value="1"/>
</dbReference>
<dbReference type="PANTHER" id="PTHR21039:SF0">
    <property type="entry name" value="HISTIDINOL-PHOSPHATASE"/>
    <property type="match status" value="1"/>
</dbReference>
<protein>
    <recommendedName>
        <fullName evidence="3 8">Histidinol-phosphatase</fullName>
        <shortName evidence="8">HolPase</shortName>
        <ecNumber evidence="3 8">3.1.3.15</ecNumber>
    </recommendedName>
</protein>
<dbReference type="InterPro" id="IPR016195">
    <property type="entry name" value="Pol/histidinol_Pase-like"/>
</dbReference>
<keyword evidence="5 8" id="KW-0378">Hydrolase</keyword>
<dbReference type="KEGG" id="jar:G7057_07770"/>
<reference evidence="10 11" key="1">
    <citation type="journal article" date="2017" name="Int. J. Syst. Evol. Microbiol.">
        <title>Jeotgalibaca porci sp. nov. and Jeotgalibaca arthritidis sp. nov., isolated from pigs, and emended description of the genus Jeotgalibaca.</title>
        <authorList>
            <person name="Zamora L."/>
            <person name="Perez-Sancho M."/>
            <person name="Dominguez L."/>
            <person name="Fernandez-Garayzabal J.F."/>
            <person name="Vela A.I."/>
        </authorList>
    </citation>
    <scope>NUCLEOTIDE SEQUENCE [LARGE SCALE GENOMIC DNA]</scope>
    <source>
        <strain evidence="10 11">CECT 9157</strain>
    </source>
</reference>
<evidence type="ECO:0000256" key="4">
    <source>
        <dbReference type="ARBA" id="ARBA00022605"/>
    </source>
</evidence>